<evidence type="ECO:0000256" key="1">
    <source>
        <dbReference type="SAM" id="Phobius"/>
    </source>
</evidence>
<keyword evidence="1" id="KW-1133">Transmembrane helix</keyword>
<sequence length="377" mass="39616">MAENTGTEERSIRFSLEEIAGAVGDFGTIFPILLGVAIVCPDVNVSHFFLFLAAWYIIAGFYYRLPMPIEPMKAIGAIVIAEGLCAGEIVASGLVVGALFLVLGLVGGMTWIGERIPKSVVRGVQAGLALILLRTSLGYIVPDALFAAVSIGIILVFFVASQRTRIPDVSALLVLGIGLAAGIATQGMPPFRLMPLPALVIPMPMDFITGTWDLALPQIPLTLTNAILATSLLTYDLFPKQGVNPDRLSRTIGAMNLVSTPLGGFPMCHGAGGLAAMYRFGARTGGANIVAGIFILIFAVAFAPPEVLTLIPFGVFGALLVFVALELGKHSAKTDSYLVTGTIAVLTLAIGLTVAFIVGMILAYIIERRRSAAASRS</sequence>
<accession>A0ABT8LZW3</accession>
<evidence type="ECO:0000313" key="2">
    <source>
        <dbReference type="EMBL" id="MDN7011656.1"/>
    </source>
</evidence>
<dbReference type="Pfam" id="PF16983">
    <property type="entry name" value="MFS_MOT1"/>
    <property type="match status" value="2"/>
</dbReference>
<protein>
    <submittedName>
        <fullName evidence="2">Sulfate transporter</fullName>
    </submittedName>
</protein>
<feature type="transmembrane region" description="Helical" evidence="1">
    <location>
        <begin position="284"/>
        <end position="302"/>
    </location>
</feature>
<feature type="transmembrane region" description="Helical" evidence="1">
    <location>
        <begin position="307"/>
        <end position="325"/>
    </location>
</feature>
<dbReference type="InterPro" id="IPR031563">
    <property type="entry name" value="MOT1/MOT2"/>
</dbReference>
<evidence type="ECO:0000313" key="3">
    <source>
        <dbReference type="Proteomes" id="UP001168423"/>
    </source>
</evidence>
<reference evidence="2" key="1">
    <citation type="submission" date="2019-05" db="EMBL/GenBank/DDBJ databases">
        <title>Isolation and characterization of methanogens from the cold seep sediment at Four-Way Closure Ridge.</title>
        <authorList>
            <person name="You Y.-T."/>
            <person name="Chen S.-C."/>
            <person name="Zhang W.-L."/>
            <person name="Lai M.-C."/>
        </authorList>
    </citation>
    <scope>NUCLEOTIDE SEQUENCE</scope>
    <source>
        <strain evidence="2">FWC-SCC3</strain>
    </source>
</reference>
<dbReference type="RefSeq" id="WP_301676261.1">
    <property type="nucleotide sequence ID" value="NZ_VCYI01000001.1"/>
</dbReference>
<dbReference type="Proteomes" id="UP001168423">
    <property type="component" value="Unassembled WGS sequence"/>
</dbReference>
<feature type="transmembrane region" description="Helical" evidence="1">
    <location>
        <begin position="45"/>
        <end position="63"/>
    </location>
</feature>
<organism evidence="2 3">
    <name type="scientific">Methanoculleus methanifontis</name>
    <dbReference type="NCBI Taxonomy" id="2584086"/>
    <lineage>
        <taxon>Archaea</taxon>
        <taxon>Methanobacteriati</taxon>
        <taxon>Methanobacteriota</taxon>
        <taxon>Stenosarchaea group</taxon>
        <taxon>Methanomicrobia</taxon>
        <taxon>Methanomicrobiales</taxon>
        <taxon>Methanomicrobiaceae</taxon>
        <taxon>Methanoculleus</taxon>
    </lineage>
</organism>
<keyword evidence="1" id="KW-0812">Transmembrane</keyword>
<comment type="caution">
    <text evidence="2">The sequence shown here is derived from an EMBL/GenBank/DDBJ whole genome shotgun (WGS) entry which is preliminary data.</text>
</comment>
<feature type="transmembrane region" description="Helical" evidence="1">
    <location>
        <begin position="337"/>
        <end position="366"/>
    </location>
</feature>
<keyword evidence="3" id="KW-1185">Reference proteome</keyword>
<gene>
    <name evidence="2" type="ORF">FGW20_01090</name>
</gene>
<proteinExistence type="predicted"/>
<feature type="transmembrane region" description="Helical" evidence="1">
    <location>
        <begin position="172"/>
        <end position="194"/>
    </location>
</feature>
<dbReference type="EMBL" id="VCYI01000001">
    <property type="protein sequence ID" value="MDN7011656.1"/>
    <property type="molecule type" value="Genomic_DNA"/>
</dbReference>
<keyword evidence="1" id="KW-0472">Membrane</keyword>
<feature type="transmembrane region" description="Helical" evidence="1">
    <location>
        <begin position="75"/>
        <end position="103"/>
    </location>
</feature>
<feature type="transmembrane region" description="Helical" evidence="1">
    <location>
        <begin position="139"/>
        <end position="160"/>
    </location>
</feature>
<dbReference type="PANTHER" id="PTHR31970">
    <property type="match status" value="1"/>
</dbReference>
<feature type="transmembrane region" description="Helical" evidence="1">
    <location>
        <begin position="214"/>
        <end position="235"/>
    </location>
</feature>
<dbReference type="PANTHER" id="PTHR31970:SF9">
    <property type="entry name" value="MOLYBDATE TRANSPORTER 2"/>
    <property type="match status" value="1"/>
</dbReference>
<feature type="transmembrane region" description="Helical" evidence="1">
    <location>
        <begin position="19"/>
        <end position="39"/>
    </location>
</feature>
<name>A0ABT8LZW3_9EURY</name>
<feature type="transmembrane region" description="Helical" evidence="1">
    <location>
        <begin position="256"/>
        <end position="278"/>
    </location>
</feature>